<proteinExistence type="predicted"/>
<sequence>MSTQVYSYAYLFAPQAGTTVVVTLMSGAFSADVPAEPPNPLPSVTVTPGTTVTVYNTSEYAEGYVTITGGSGSSAFSAECHLNFLLGDADKPWALDTSGSYPNDNDTIIGAFSSGTPANIPVVQPSGASPSGVDSLYQVLDPYMVFLVDKHANGNLLFRGNVPFTAPTTANGPQSVDFDGLHAAMKAKYESQTGLSDFPAKGSYILCDICLQSTQSEGGSILWELESFGGDALSQLAARAWYPATPAAPLNAQMCNWEIEPHTAPGNDVFDWHSAQKLSTMLSATQSQPYIYYIHCASGHDRTGIVASSYLIVNRALDLKKALIQGTTIAKLPSDMAGTQLIVDCQDIDGSNKNGIDSDRSRVLMIAGIYGTTVLNIYNSQNPSSPVAAIPAEAVSSDPAYVYSEYPWS</sequence>
<name>A0ABP9AWD9_9GAMM</name>
<dbReference type="InterPro" id="IPR000387">
    <property type="entry name" value="Tyr_Pase_dom"/>
</dbReference>
<protein>
    <recommendedName>
        <fullName evidence="1">Tyrosine specific protein phosphatases domain-containing protein</fullName>
    </recommendedName>
</protein>
<dbReference type="PROSITE" id="PS50056">
    <property type="entry name" value="TYR_PHOSPHATASE_2"/>
    <property type="match status" value="1"/>
</dbReference>
<dbReference type="SUPFAM" id="SSF52799">
    <property type="entry name" value="(Phosphotyrosine protein) phosphatases II"/>
    <property type="match status" value="1"/>
</dbReference>
<accession>A0ABP9AWD9</accession>
<dbReference type="PANTHER" id="PTHR38745">
    <property type="entry name" value="PHOSPHATASE, PUTATIVE-RELATED"/>
    <property type="match status" value="1"/>
</dbReference>
<dbReference type="Gene3D" id="3.90.190.10">
    <property type="entry name" value="Protein tyrosine phosphatase superfamily"/>
    <property type="match status" value="1"/>
</dbReference>
<dbReference type="PANTHER" id="PTHR38745:SF2">
    <property type="entry name" value="TYROSINE SPECIFIC PROTEIN PHOSPHATASES DOMAIN-CONTAINING PROTEIN"/>
    <property type="match status" value="1"/>
</dbReference>
<dbReference type="Proteomes" id="UP001499959">
    <property type="component" value="Unassembled WGS sequence"/>
</dbReference>
<dbReference type="InterPro" id="IPR016130">
    <property type="entry name" value="Tyr_Pase_AS"/>
</dbReference>
<reference evidence="3" key="1">
    <citation type="journal article" date="2019" name="Int. J. Syst. Evol. Microbiol.">
        <title>The Global Catalogue of Microorganisms (GCM) 10K type strain sequencing project: providing services to taxonomists for standard genome sequencing and annotation.</title>
        <authorList>
            <consortium name="The Broad Institute Genomics Platform"/>
            <consortium name="The Broad Institute Genome Sequencing Center for Infectious Disease"/>
            <person name="Wu L."/>
            <person name="Ma J."/>
        </authorList>
    </citation>
    <scope>NUCLEOTIDE SEQUENCE [LARGE SCALE GENOMIC DNA]</scope>
    <source>
        <strain evidence="3">JCM 18204</strain>
    </source>
</reference>
<dbReference type="PROSITE" id="PS00383">
    <property type="entry name" value="TYR_PHOSPHATASE_1"/>
    <property type="match status" value="1"/>
</dbReference>
<dbReference type="InterPro" id="IPR029021">
    <property type="entry name" value="Prot-tyrosine_phosphatase-like"/>
</dbReference>
<gene>
    <name evidence="2" type="ORF">GCM10023307_07770</name>
</gene>
<organism evidence="2 3">
    <name type="scientific">Lysobacter hankyongensis</name>
    <dbReference type="NCBI Taxonomy" id="1176535"/>
    <lineage>
        <taxon>Bacteria</taxon>
        <taxon>Pseudomonadati</taxon>
        <taxon>Pseudomonadota</taxon>
        <taxon>Gammaproteobacteria</taxon>
        <taxon>Lysobacterales</taxon>
        <taxon>Lysobacteraceae</taxon>
        <taxon>Lysobacter</taxon>
    </lineage>
</organism>
<evidence type="ECO:0000313" key="3">
    <source>
        <dbReference type="Proteomes" id="UP001499959"/>
    </source>
</evidence>
<evidence type="ECO:0000259" key="1">
    <source>
        <dbReference type="PROSITE" id="PS50056"/>
    </source>
</evidence>
<dbReference type="EMBL" id="BAABJE010000002">
    <property type="protein sequence ID" value="GAA4785555.1"/>
    <property type="molecule type" value="Genomic_DNA"/>
</dbReference>
<feature type="domain" description="Tyrosine specific protein phosphatases" evidence="1">
    <location>
        <begin position="276"/>
        <end position="323"/>
    </location>
</feature>
<evidence type="ECO:0000313" key="2">
    <source>
        <dbReference type="EMBL" id="GAA4785555.1"/>
    </source>
</evidence>
<dbReference type="RefSeq" id="WP_345301987.1">
    <property type="nucleotide sequence ID" value="NZ_BAABJE010000002.1"/>
</dbReference>
<comment type="caution">
    <text evidence="2">The sequence shown here is derived from an EMBL/GenBank/DDBJ whole genome shotgun (WGS) entry which is preliminary data.</text>
</comment>
<keyword evidence="3" id="KW-1185">Reference proteome</keyword>